<protein>
    <submittedName>
        <fullName evidence="9">Integral membrane protein</fullName>
    </submittedName>
</protein>
<gene>
    <name evidence="9" type="ORF">XPU_0734</name>
</gene>
<keyword evidence="3 7" id="KW-0812">Transmembrane</keyword>
<keyword evidence="6 7" id="KW-0472">Membrane</keyword>
<feature type="transmembrane region" description="Helical" evidence="7">
    <location>
        <begin position="318"/>
        <end position="336"/>
    </location>
</feature>
<sequence>MGGVSDSGAAMLARMAGLRICRRTAKLCAFWDTDVVMLLMPLHKPWSRQNIPWVTLLLVLVNVVVYLGYQRKDDALVENAVRYYVESGLGALEAQAHERYLQQTDDTKLRAARQGKLGSVPARQRLAYLAQLTMHDLAFTEALRSGALFKDEQRQREWRTLRAPYDARLSKVFTLRHLQRSSEWSPARMLTATFLHGSFDHLLGNMLFLLALGTLLEGAIGSGWFLLLYLLGGFGASAASLWWRWGAPGGGLGASGAIAALMGAFCVVWGRRKVRFFYWFFVVFDYVRGPAILLLPLWLGWELYSLLWSDNGSVAFEAHAGGLVSGALLGVVLVLLRRTRPSFMQESEAVLVDDRWERAQRHLGRMENVEAERLLAELASEQPHNLDVALARYRTARNAGRNQDTVQHAQTLLQLHTHHAEQTRIQLTVAAELSKAGIGYAPSARMALIGACLRTGLLADAERLLKEGESGMPRAELAHHWFVLALRHGELQDGAQRVRLLRQLLEQFPEQAQAGKARFLLENG</sequence>
<reference evidence="9 10" key="1">
    <citation type="submission" date="2014-01" db="EMBL/GenBank/DDBJ databases">
        <title>Genome sequence and analysis of Xanthomonas arboricola pv. pruni.</title>
        <authorList>
            <person name="Fujikawa T."/>
            <person name="Nakazono-Nagaoka E."/>
        </authorList>
    </citation>
    <scope>NUCLEOTIDE SEQUENCE [LARGE SCALE GENOMIC DNA]</scope>
    <source>
        <strain evidence="10">MAFF 311562</strain>
    </source>
</reference>
<name>W4RYH9_9XANT</name>
<evidence type="ECO:0000256" key="1">
    <source>
        <dbReference type="ARBA" id="ARBA00004141"/>
    </source>
</evidence>
<keyword evidence="5 7" id="KW-1133">Transmembrane helix</keyword>
<dbReference type="Gene3D" id="1.20.1540.10">
    <property type="entry name" value="Rhomboid-like"/>
    <property type="match status" value="1"/>
</dbReference>
<evidence type="ECO:0000256" key="7">
    <source>
        <dbReference type="SAM" id="Phobius"/>
    </source>
</evidence>
<evidence type="ECO:0000256" key="6">
    <source>
        <dbReference type="ARBA" id="ARBA00023136"/>
    </source>
</evidence>
<evidence type="ECO:0000256" key="5">
    <source>
        <dbReference type="ARBA" id="ARBA00022989"/>
    </source>
</evidence>
<organism evidence="9 10">
    <name type="scientific">Xanthomonas arboricola pv. pruni str. MAFF 311562</name>
    <dbReference type="NCBI Taxonomy" id="1414836"/>
    <lineage>
        <taxon>Bacteria</taxon>
        <taxon>Pseudomonadati</taxon>
        <taxon>Pseudomonadota</taxon>
        <taxon>Gammaproteobacteria</taxon>
        <taxon>Lysobacterales</taxon>
        <taxon>Lysobacteraceae</taxon>
        <taxon>Xanthomonas</taxon>
    </lineage>
</organism>
<feature type="domain" description="Peptidase S54 rhomboid" evidence="8">
    <location>
        <begin position="186"/>
        <end position="334"/>
    </location>
</feature>
<proteinExistence type="inferred from homology"/>
<evidence type="ECO:0000259" key="8">
    <source>
        <dbReference type="Pfam" id="PF01694"/>
    </source>
</evidence>
<feature type="transmembrane region" description="Helical" evidence="7">
    <location>
        <begin position="276"/>
        <end position="298"/>
    </location>
</feature>
<comment type="subcellular location">
    <subcellularLocation>
        <location evidence="1">Membrane</location>
        <topology evidence="1">Multi-pass membrane protein</topology>
    </subcellularLocation>
</comment>
<comment type="caution">
    <text evidence="9">The sequence shown here is derived from an EMBL/GenBank/DDBJ whole genome shotgun (WGS) entry which is preliminary data.</text>
</comment>
<evidence type="ECO:0000256" key="2">
    <source>
        <dbReference type="ARBA" id="ARBA00009045"/>
    </source>
</evidence>
<dbReference type="InterPro" id="IPR050925">
    <property type="entry name" value="Rhomboid_protease_S54"/>
</dbReference>
<comment type="similarity">
    <text evidence="2">Belongs to the peptidase S54 family.</text>
</comment>
<feature type="transmembrane region" description="Helical" evidence="7">
    <location>
        <begin position="207"/>
        <end position="231"/>
    </location>
</feature>
<dbReference type="Pfam" id="PF01694">
    <property type="entry name" value="Rhomboid"/>
    <property type="match status" value="1"/>
</dbReference>
<feature type="transmembrane region" description="Helical" evidence="7">
    <location>
        <begin position="251"/>
        <end position="269"/>
    </location>
</feature>
<dbReference type="Proteomes" id="UP000019143">
    <property type="component" value="Unassembled WGS sequence"/>
</dbReference>
<keyword evidence="4" id="KW-0378">Hydrolase</keyword>
<dbReference type="GO" id="GO:0016020">
    <property type="term" value="C:membrane"/>
    <property type="evidence" value="ECO:0007669"/>
    <property type="project" value="UniProtKB-SubCell"/>
</dbReference>
<accession>W4RYH9</accession>
<dbReference type="SUPFAM" id="SSF144091">
    <property type="entry name" value="Rhomboid-like"/>
    <property type="match status" value="1"/>
</dbReference>
<evidence type="ECO:0000256" key="4">
    <source>
        <dbReference type="ARBA" id="ARBA00022801"/>
    </source>
</evidence>
<dbReference type="PANTHER" id="PTHR43731">
    <property type="entry name" value="RHOMBOID PROTEASE"/>
    <property type="match status" value="1"/>
</dbReference>
<dbReference type="EMBL" id="BAVB01000127">
    <property type="protein sequence ID" value="GAE49202.1"/>
    <property type="molecule type" value="Genomic_DNA"/>
</dbReference>
<dbReference type="InterPro" id="IPR035952">
    <property type="entry name" value="Rhomboid-like_sf"/>
</dbReference>
<evidence type="ECO:0000313" key="9">
    <source>
        <dbReference type="EMBL" id="GAE49202.1"/>
    </source>
</evidence>
<dbReference type="PANTHER" id="PTHR43731:SF14">
    <property type="entry name" value="PRESENILIN-ASSOCIATED RHOMBOID-LIKE PROTEIN, MITOCHONDRIAL"/>
    <property type="match status" value="1"/>
</dbReference>
<dbReference type="AlphaFoldDB" id="W4RYH9"/>
<dbReference type="GO" id="GO:0004252">
    <property type="term" value="F:serine-type endopeptidase activity"/>
    <property type="evidence" value="ECO:0007669"/>
    <property type="project" value="InterPro"/>
</dbReference>
<dbReference type="InterPro" id="IPR022764">
    <property type="entry name" value="Peptidase_S54_rhomboid_dom"/>
</dbReference>
<feature type="transmembrane region" description="Helical" evidence="7">
    <location>
        <begin position="51"/>
        <end position="69"/>
    </location>
</feature>
<evidence type="ECO:0000256" key="3">
    <source>
        <dbReference type="ARBA" id="ARBA00022692"/>
    </source>
</evidence>
<evidence type="ECO:0000313" key="10">
    <source>
        <dbReference type="Proteomes" id="UP000019143"/>
    </source>
</evidence>